<evidence type="ECO:0000256" key="2">
    <source>
        <dbReference type="ARBA" id="ARBA00009130"/>
    </source>
</evidence>
<dbReference type="SMART" id="SM00450">
    <property type="entry name" value="RHOD"/>
    <property type="match status" value="1"/>
</dbReference>
<dbReference type="Pfam" id="PF02852">
    <property type="entry name" value="Pyr_redox_dim"/>
    <property type="match status" value="1"/>
</dbReference>
<dbReference type="OrthoDB" id="361797at2759"/>
<dbReference type="PROSITE" id="PS50206">
    <property type="entry name" value="RHODANESE_3"/>
    <property type="match status" value="1"/>
</dbReference>
<accession>A0A8K0RIS9</accession>
<dbReference type="InterPro" id="IPR036188">
    <property type="entry name" value="FAD/NAD-bd_sf"/>
</dbReference>
<comment type="cofactor">
    <cofactor evidence="1">
        <name>FAD</name>
        <dbReference type="ChEBI" id="CHEBI:57692"/>
    </cofactor>
</comment>
<keyword evidence="4" id="KW-0274">FAD</keyword>
<dbReference type="EMBL" id="JAGMVJ010000002">
    <property type="protein sequence ID" value="KAH7093711.1"/>
    <property type="molecule type" value="Genomic_DNA"/>
</dbReference>
<evidence type="ECO:0000256" key="1">
    <source>
        <dbReference type="ARBA" id="ARBA00001974"/>
    </source>
</evidence>
<evidence type="ECO:0000313" key="7">
    <source>
        <dbReference type="Proteomes" id="UP000813461"/>
    </source>
</evidence>
<dbReference type="SUPFAM" id="SSF52821">
    <property type="entry name" value="Rhodanese/Cell cycle control phosphatase"/>
    <property type="match status" value="1"/>
</dbReference>
<evidence type="ECO:0000313" key="6">
    <source>
        <dbReference type="EMBL" id="KAH7093711.1"/>
    </source>
</evidence>
<feature type="domain" description="Rhodanese" evidence="5">
    <location>
        <begin position="508"/>
        <end position="591"/>
    </location>
</feature>
<protein>
    <submittedName>
        <fullName evidence="6">FAD-dependent pyridine nucleotide-disulfide oxidoreductase</fullName>
    </submittedName>
</protein>
<dbReference type="InterPro" id="IPR050260">
    <property type="entry name" value="FAD-bd_OxRdtase"/>
</dbReference>
<dbReference type="Pfam" id="PF00581">
    <property type="entry name" value="Rhodanese"/>
    <property type="match status" value="1"/>
</dbReference>
<dbReference type="Proteomes" id="UP000813461">
    <property type="component" value="Unassembled WGS sequence"/>
</dbReference>
<keyword evidence="7" id="KW-1185">Reference proteome</keyword>
<comment type="caution">
    <text evidence="6">The sequence shown here is derived from an EMBL/GenBank/DDBJ whole genome shotgun (WGS) entry which is preliminary data.</text>
</comment>
<dbReference type="Gene3D" id="3.40.250.10">
    <property type="entry name" value="Rhodanese-like domain"/>
    <property type="match status" value="1"/>
</dbReference>
<dbReference type="SUPFAM" id="SSF51905">
    <property type="entry name" value="FAD/NAD(P)-binding domain"/>
    <property type="match status" value="1"/>
</dbReference>
<evidence type="ECO:0000259" key="5">
    <source>
        <dbReference type="PROSITE" id="PS50206"/>
    </source>
</evidence>
<dbReference type="GO" id="GO:0016491">
    <property type="term" value="F:oxidoreductase activity"/>
    <property type="evidence" value="ECO:0007669"/>
    <property type="project" value="InterPro"/>
</dbReference>
<dbReference type="InterPro" id="IPR016156">
    <property type="entry name" value="FAD/NAD-linked_Rdtase_dimer_sf"/>
</dbReference>
<sequence>MTLISHLKAPHLNAPHLSLPHLHHKGTTVEEASPPLFPTKIVVVGGAAGGMSFVTRARRLCESAEITIFEKGPFVDFATCGIPYALGGLLQSDEALVPQTPESTKARYNVDVRLGSEVININREKKTLEYTTEDGDTQCTAYDKLVLAPGAEPNRPAIPGADADNVFSLQTIPDMEYIKCYLATHNNRSVAIIGGGCIGLEAAESLHASGAQISIIEYLPHVFPPIDQDIAARLHAEIKSKGVELYLSARVKEIRHAPGPKSASEIVLESGEKIEAHIILLVAGVRPRTELAQRAGLECNRFGVITNEYMRTTDPDIYAIGDMACTMNTVTKTQHNLALAGPANRQGRLVADHIFGRKVAYRGSVGTTVCQVFGLNVAIVGSSIRSLRAQGLTPEYITVHPPNHDSYYPNSSTMTLKLAFSRPDGRILGAQILGKEGVDKRIDVIATCMQAGMTVFDLEHLELAYAPPFGSAKDPVNVAGFVACNVLRGDTEIVHPEDLTSDLLEYWQVVDVRSEDEFKNGLVKCALRISLEELRENMNTLDKSKKTMVYCQDGYRGYSAYRILKQNGFEHVANLDGGFKEITQGGHATLIA</sequence>
<dbReference type="Pfam" id="PF07992">
    <property type="entry name" value="Pyr_redox_2"/>
    <property type="match status" value="1"/>
</dbReference>
<dbReference type="InterPro" id="IPR036873">
    <property type="entry name" value="Rhodanese-like_dom_sf"/>
</dbReference>
<dbReference type="PRINTS" id="PR00368">
    <property type="entry name" value="FADPNR"/>
</dbReference>
<dbReference type="InterPro" id="IPR023753">
    <property type="entry name" value="FAD/NAD-binding_dom"/>
</dbReference>
<reference evidence="6" key="1">
    <citation type="journal article" date="2021" name="Nat. Commun.">
        <title>Genetic determinants of endophytism in the Arabidopsis root mycobiome.</title>
        <authorList>
            <person name="Mesny F."/>
            <person name="Miyauchi S."/>
            <person name="Thiergart T."/>
            <person name="Pickel B."/>
            <person name="Atanasova L."/>
            <person name="Karlsson M."/>
            <person name="Huettel B."/>
            <person name="Barry K.W."/>
            <person name="Haridas S."/>
            <person name="Chen C."/>
            <person name="Bauer D."/>
            <person name="Andreopoulos W."/>
            <person name="Pangilinan J."/>
            <person name="LaButti K."/>
            <person name="Riley R."/>
            <person name="Lipzen A."/>
            <person name="Clum A."/>
            <person name="Drula E."/>
            <person name="Henrissat B."/>
            <person name="Kohler A."/>
            <person name="Grigoriev I.V."/>
            <person name="Martin F.M."/>
            <person name="Hacquard S."/>
        </authorList>
    </citation>
    <scope>NUCLEOTIDE SEQUENCE</scope>
    <source>
        <strain evidence="6">MPI-SDFR-AT-0120</strain>
    </source>
</reference>
<name>A0A8K0RIS9_9PLEO</name>
<keyword evidence="3" id="KW-0285">Flavoprotein</keyword>
<comment type="similarity">
    <text evidence="2">Belongs to the class-III pyridine nucleotide-disulfide oxidoreductase family.</text>
</comment>
<proteinExistence type="inferred from homology"/>
<dbReference type="InterPro" id="IPR004099">
    <property type="entry name" value="Pyr_nucl-diS_OxRdtase_dimer"/>
</dbReference>
<evidence type="ECO:0000256" key="3">
    <source>
        <dbReference type="ARBA" id="ARBA00022630"/>
    </source>
</evidence>
<gene>
    <name evidence="6" type="ORF">FB567DRAFT_588133</name>
</gene>
<dbReference type="InterPro" id="IPR001763">
    <property type="entry name" value="Rhodanese-like_dom"/>
</dbReference>
<dbReference type="PANTHER" id="PTHR43429">
    <property type="entry name" value="PYRIDINE NUCLEOTIDE-DISULFIDE OXIDOREDUCTASE DOMAIN-CONTAINING"/>
    <property type="match status" value="1"/>
</dbReference>
<dbReference type="AlphaFoldDB" id="A0A8K0RIS9"/>
<dbReference type="PRINTS" id="PR00411">
    <property type="entry name" value="PNDRDTASEI"/>
</dbReference>
<dbReference type="Gene3D" id="3.50.50.60">
    <property type="entry name" value="FAD/NAD(P)-binding domain"/>
    <property type="match status" value="2"/>
</dbReference>
<dbReference type="SUPFAM" id="SSF55424">
    <property type="entry name" value="FAD/NAD-linked reductases, dimerisation (C-terminal) domain"/>
    <property type="match status" value="1"/>
</dbReference>
<evidence type="ECO:0000256" key="4">
    <source>
        <dbReference type="ARBA" id="ARBA00022827"/>
    </source>
</evidence>
<organism evidence="6 7">
    <name type="scientific">Paraphoma chrysanthemicola</name>
    <dbReference type="NCBI Taxonomy" id="798071"/>
    <lineage>
        <taxon>Eukaryota</taxon>
        <taxon>Fungi</taxon>
        <taxon>Dikarya</taxon>
        <taxon>Ascomycota</taxon>
        <taxon>Pezizomycotina</taxon>
        <taxon>Dothideomycetes</taxon>
        <taxon>Pleosporomycetidae</taxon>
        <taxon>Pleosporales</taxon>
        <taxon>Pleosporineae</taxon>
        <taxon>Phaeosphaeriaceae</taxon>
        <taxon>Paraphoma</taxon>
    </lineage>
</organism>